<dbReference type="GO" id="GO:0006313">
    <property type="term" value="P:DNA transposition"/>
    <property type="evidence" value="ECO:0007669"/>
    <property type="project" value="InterPro"/>
</dbReference>
<comment type="caution">
    <text evidence="2">The sequence shown here is derived from an EMBL/GenBank/DDBJ whole genome shotgun (WGS) entry which is preliminary data.</text>
</comment>
<dbReference type="AlphaFoldDB" id="A0A1G2G178"/>
<dbReference type="GO" id="GO:0004803">
    <property type="term" value="F:transposase activity"/>
    <property type="evidence" value="ECO:0007669"/>
    <property type="project" value="InterPro"/>
</dbReference>
<sequence>MRKIQFVPGEYYHVYSRGNDKCTIFRSHYDYARFLFLILYFQSPFSVYNVGNAAAYFIKHQVFNIRGSRKEQLFKNRLVSLVNFTQMPNHFHLTLLERVKNGISSYMQRVLNAYAKYFNTRYERSGHLFEAPFQAVHIEDNEQLLYLSAYVHRNQREIKKWKNREHLYPWSSYQDYIRENRWGELIEPGIVLKQFSSKSEYKDFVETSGAKDKLPDDVFIDYQTPGV</sequence>
<dbReference type="InterPro" id="IPR036515">
    <property type="entry name" value="Transposase_17_sf"/>
</dbReference>
<proteinExistence type="predicted"/>
<dbReference type="GO" id="GO:0003677">
    <property type="term" value="F:DNA binding"/>
    <property type="evidence" value="ECO:0007669"/>
    <property type="project" value="InterPro"/>
</dbReference>
<feature type="domain" description="Transposase IS200-like" evidence="1">
    <location>
        <begin position="7"/>
        <end position="154"/>
    </location>
</feature>
<protein>
    <recommendedName>
        <fullName evidence="1">Transposase IS200-like domain-containing protein</fullName>
    </recommendedName>
</protein>
<dbReference type="Proteomes" id="UP000176700">
    <property type="component" value="Unassembled WGS sequence"/>
</dbReference>
<reference evidence="2 3" key="1">
    <citation type="journal article" date="2016" name="Nat. Commun.">
        <title>Thousands of microbial genomes shed light on interconnected biogeochemical processes in an aquifer system.</title>
        <authorList>
            <person name="Anantharaman K."/>
            <person name="Brown C.T."/>
            <person name="Hug L.A."/>
            <person name="Sharon I."/>
            <person name="Castelle C.J."/>
            <person name="Probst A.J."/>
            <person name="Thomas B.C."/>
            <person name="Singh A."/>
            <person name="Wilkins M.J."/>
            <person name="Karaoz U."/>
            <person name="Brodie E.L."/>
            <person name="Williams K.H."/>
            <person name="Hubbard S.S."/>
            <person name="Banfield J.F."/>
        </authorList>
    </citation>
    <scope>NUCLEOTIDE SEQUENCE [LARGE SCALE GENOMIC DNA]</scope>
</reference>
<dbReference type="EMBL" id="MHNI01000003">
    <property type="protein sequence ID" value="OGZ43752.1"/>
    <property type="molecule type" value="Genomic_DNA"/>
</dbReference>
<dbReference type="Gene3D" id="3.30.70.1290">
    <property type="entry name" value="Transposase IS200-like"/>
    <property type="match status" value="1"/>
</dbReference>
<dbReference type="Pfam" id="PF01797">
    <property type="entry name" value="Y1_Tnp"/>
    <property type="match status" value="1"/>
</dbReference>
<evidence type="ECO:0000259" key="1">
    <source>
        <dbReference type="SMART" id="SM01321"/>
    </source>
</evidence>
<gene>
    <name evidence="2" type="ORF">A2W41_04650</name>
</gene>
<name>A0A1G2G178_9BACT</name>
<dbReference type="SUPFAM" id="SSF143422">
    <property type="entry name" value="Transposase IS200-like"/>
    <property type="match status" value="1"/>
</dbReference>
<dbReference type="PANTHER" id="PTHR34322:SF2">
    <property type="entry name" value="TRANSPOSASE IS200-LIKE DOMAIN-CONTAINING PROTEIN"/>
    <property type="match status" value="1"/>
</dbReference>
<organism evidence="2 3">
    <name type="scientific">Candidatus Ryanbacteria bacterium RIFCSPHIGHO2_01_45_13</name>
    <dbReference type="NCBI Taxonomy" id="1802112"/>
    <lineage>
        <taxon>Bacteria</taxon>
        <taxon>Candidatus Ryaniibacteriota</taxon>
    </lineage>
</organism>
<dbReference type="SMART" id="SM01321">
    <property type="entry name" value="Y1_Tnp"/>
    <property type="match status" value="1"/>
</dbReference>
<dbReference type="InterPro" id="IPR002686">
    <property type="entry name" value="Transposase_17"/>
</dbReference>
<accession>A0A1G2G178</accession>
<evidence type="ECO:0000313" key="2">
    <source>
        <dbReference type="EMBL" id="OGZ43752.1"/>
    </source>
</evidence>
<evidence type="ECO:0000313" key="3">
    <source>
        <dbReference type="Proteomes" id="UP000176700"/>
    </source>
</evidence>
<dbReference type="PANTHER" id="PTHR34322">
    <property type="entry name" value="TRANSPOSASE, Y1_TNP DOMAIN-CONTAINING"/>
    <property type="match status" value="1"/>
</dbReference>